<gene>
    <name evidence="1" type="ORF">CTOB1V02_LOCUS17085</name>
</gene>
<dbReference type="OrthoDB" id="10453575at2759"/>
<dbReference type="InterPro" id="IPR000688">
    <property type="entry name" value="HypA/HybF"/>
</dbReference>
<dbReference type="NCBIfam" id="TIGR00100">
    <property type="entry name" value="hypA"/>
    <property type="match status" value="1"/>
</dbReference>
<name>A0A7R8X2F5_9CRUS</name>
<dbReference type="Pfam" id="PF01155">
    <property type="entry name" value="HypA"/>
    <property type="match status" value="1"/>
</dbReference>
<protein>
    <submittedName>
        <fullName evidence="1">Uncharacterized protein</fullName>
    </submittedName>
</protein>
<organism evidence="1">
    <name type="scientific">Cyprideis torosa</name>
    <dbReference type="NCBI Taxonomy" id="163714"/>
    <lineage>
        <taxon>Eukaryota</taxon>
        <taxon>Metazoa</taxon>
        <taxon>Ecdysozoa</taxon>
        <taxon>Arthropoda</taxon>
        <taxon>Crustacea</taxon>
        <taxon>Oligostraca</taxon>
        <taxon>Ostracoda</taxon>
        <taxon>Podocopa</taxon>
        <taxon>Podocopida</taxon>
        <taxon>Cytherocopina</taxon>
        <taxon>Cytheroidea</taxon>
        <taxon>Cytherideidae</taxon>
        <taxon>Cyprideis</taxon>
    </lineage>
</organism>
<dbReference type="Gene3D" id="3.30.2320.80">
    <property type="match status" value="1"/>
</dbReference>
<dbReference type="AlphaFoldDB" id="A0A7R8X2F5"/>
<dbReference type="EMBL" id="OB720398">
    <property type="protein sequence ID" value="CAD7239270.1"/>
    <property type="molecule type" value="Genomic_DNA"/>
</dbReference>
<proteinExistence type="inferred from homology"/>
<dbReference type="GO" id="GO:0008270">
    <property type="term" value="F:zinc ion binding"/>
    <property type="evidence" value="ECO:0007669"/>
    <property type="project" value="TreeGrafter"/>
</dbReference>
<dbReference type="HAMAP" id="MF_00213">
    <property type="entry name" value="HypA_HybF"/>
    <property type="match status" value="1"/>
</dbReference>
<dbReference type="GO" id="GO:0051604">
    <property type="term" value="P:protein maturation"/>
    <property type="evidence" value="ECO:0007669"/>
    <property type="project" value="InterPro"/>
</dbReference>
<evidence type="ECO:0000313" key="1">
    <source>
        <dbReference type="EMBL" id="CAD7239270.1"/>
    </source>
</evidence>
<sequence length="157" mass="17708">MKCRLRKGSARPNVQWTFAVGGAPRMERGRGRAQGCPLGFWRIRMHEMSIAESIIQIIEDEARKQSFKRVKHVWLEIGRFSGVEIEALTFCFDVVTRGGVAEGTALDIIELPGQAWCMGCSESVEVEQRYDACPRCGSYQLQVTGGEELRIKELEVE</sequence>
<dbReference type="FunFam" id="3.30.2320.80:FF:000001">
    <property type="entry name" value="Hydrogenase maturation factor HypA"/>
    <property type="match status" value="1"/>
</dbReference>
<dbReference type="GO" id="GO:0016151">
    <property type="term" value="F:nickel cation binding"/>
    <property type="evidence" value="ECO:0007669"/>
    <property type="project" value="InterPro"/>
</dbReference>
<dbReference type="NCBIfam" id="NF009046">
    <property type="entry name" value="PRK12380.1"/>
    <property type="match status" value="1"/>
</dbReference>
<dbReference type="PANTHER" id="PTHR34535">
    <property type="entry name" value="HYDROGENASE MATURATION FACTOR HYPA"/>
    <property type="match status" value="1"/>
</dbReference>
<reference evidence="1" key="1">
    <citation type="submission" date="2020-11" db="EMBL/GenBank/DDBJ databases">
        <authorList>
            <person name="Tran Van P."/>
        </authorList>
    </citation>
    <scope>NUCLEOTIDE SEQUENCE</scope>
</reference>
<accession>A0A7R8X2F5</accession>
<dbReference type="PANTHER" id="PTHR34535:SF3">
    <property type="entry name" value="HYDROGENASE MATURATION FACTOR HYPA"/>
    <property type="match status" value="1"/>
</dbReference>